<name>A0A0F9LV41_9ZZZZ</name>
<sequence>MKETVEQQMRDSDMIFKQITCGDFPDFEIAQEAIALLYIPDMTISRSGISHAFKRLERYYGENKCQPG</sequence>
<proteinExistence type="predicted"/>
<dbReference type="EMBL" id="LAZR01010206">
    <property type="protein sequence ID" value="KKM68230.1"/>
    <property type="molecule type" value="Genomic_DNA"/>
</dbReference>
<gene>
    <name evidence="1" type="ORF">LCGC14_1462870</name>
</gene>
<dbReference type="AlphaFoldDB" id="A0A0F9LV41"/>
<reference evidence="1" key="1">
    <citation type="journal article" date="2015" name="Nature">
        <title>Complex archaea that bridge the gap between prokaryotes and eukaryotes.</title>
        <authorList>
            <person name="Spang A."/>
            <person name="Saw J.H."/>
            <person name="Jorgensen S.L."/>
            <person name="Zaremba-Niedzwiedzka K."/>
            <person name="Martijn J."/>
            <person name="Lind A.E."/>
            <person name="van Eijk R."/>
            <person name="Schleper C."/>
            <person name="Guy L."/>
            <person name="Ettema T.J."/>
        </authorList>
    </citation>
    <scope>NUCLEOTIDE SEQUENCE</scope>
</reference>
<accession>A0A0F9LV41</accession>
<comment type="caution">
    <text evidence="1">The sequence shown here is derived from an EMBL/GenBank/DDBJ whole genome shotgun (WGS) entry which is preliminary data.</text>
</comment>
<protein>
    <submittedName>
        <fullName evidence="1">Uncharacterized protein</fullName>
    </submittedName>
</protein>
<organism evidence="1">
    <name type="scientific">marine sediment metagenome</name>
    <dbReference type="NCBI Taxonomy" id="412755"/>
    <lineage>
        <taxon>unclassified sequences</taxon>
        <taxon>metagenomes</taxon>
        <taxon>ecological metagenomes</taxon>
    </lineage>
</organism>
<evidence type="ECO:0000313" key="1">
    <source>
        <dbReference type="EMBL" id="KKM68230.1"/>
    </source>
</evidence>